<gene>
    <name evidence="3" type="ORF">LCGC14_0419700</name>
</gene>
<dbReference type="AlphaFoldDB" id="A0A0F9W0G7"/>
<dbReference type="GO" id="GO:0003824">
    <property type="term" value="F:catalytic activity"/>
    <property type="evidence" value="ECO:0007669"/>
    <property type="project" value="InterPro"/>
</dbReference>
<proteinExistence type="predicted"/>
<dbReference type="InterPro" id="IPR006423">
    <property type="entry name" value="Lipo_e_P4"/>
</dbReference>
<organism evidence="3">
    <name type="scientific">marine sediment metagenome</name>
    <dbReference type="NCBI Taxonomy" id="412755"/>
    <lineage>
        <taxon>unclassified sequences</taxon>
        <taxon>metagenomes</taxon>
        <taxon>ecological metagenomes</taxon>
    </lineage>
</organism>
<dbReference type="GO" id="GO:0009279">
    <property type="term" value="C:cell outer membrane"/>
    <property type="evidence" value="ECO:0007669"/>
    <property type="project" value="InterPro"/>
</dbReference>
<reference evidence="3" key="1">
    <citation type="journal article" date="2015" name="Nature">
        <title>Complex archaea that bridge the gap between prokaryotes and eukaryotes.</title>
        <authorList>
            <person name="Spang A."/>
            <person name="Saw J.H."/>
            <person name="Jorgensen S.L."/>
            <person name="Zaremba-Niedzwiedzka K."/>
            <person name="Martijn J."/>
            <person name="Lind A.E."/>
            <person name="van Eijk R."/>
            <person name="Schleper C."/>
            <person name="Guy L."/>
            <person name="Ettema T.J."/>
        </authorList>
    </citation>
    <scope>NUCLEOTIDE SEQUENCE</scope>
</reference>
<name>A0A0F9W0G7_9ZZZZ</name>
<dbReference type="Gene3D" id="3.60.10.10">
    <property type="entry name" value="Endonuclease/exonuclease/phosphatase"/>
    <property type="match status" value="1"/>
</dbReference>
<dbReference type="InterPro" id="IPR036412">
    <property type="entry name" value="HAD-like_sf"/>
</dbReference>
<dbReference type="SUPFAM" id="SSF56219">
    <property type="entry name" value="DNase I-like"/>
    <property type="match status" value="1"/>
</dbReference>
<dbReference type="EMBL" id="LAZR01000381">
    <property type="protein sequence ID" value="KKN71573.1"/>
    <property type="molecule type" value="Genomic_DNA"/>
</dbReference>
<evidence type="ECO:0000259" key="2">
    <source>
        <dbReference type="Pfam" id="PF03372"/>
    </source>
</evidence>
<accession>A0A0F9W0G7</accession>
<dbReference type="PANTHER" id="PTHR31284:SF10">
    <property type="entry name" value="ACID PHOSPHATASE-LIKE PROTEIN"/>
    <property type="match status" value="1"/>
</dbReference>
<evidence type="ECO:0000313" key="3">
    <source>
        <dbReference type="EMBL" id="KKN71573.1"/>
    </source>
</evidence>
<dbReference type="InterPro" id="IPR005135">
    <property type="entry name" value="Endo/exonuclease/phosphatase"/>
</dbReference>
<dbReference type="InterPro" id="IPR023214">
    <property type="entry name" value="HAD_sf"/>
</dbReference>
<dbReference type="Pfam" id="PF03767">
    <property type="entry name" value="Acid_phosphat_B"/>
    <property type="match status" value="1"/>
</dbReference>
<dbReference type="SFLD" id="SFLDS00003">
    <property type="entry name" value="Haloacid_Dehalogenase"/>
    <property type="match status" value="1"/>
</dbReference>
<dbReference type="InterPro" id="IPR005519">
    <property type="entry name" value="Acid_phosphat_B-like"/>
</dbReference>
<protein>
    <recommendedName>
        <fullName evidence="2">Endonuclease/exonuclease/phosphatase domain-containing protein</fullName>
    </recommendedName>
</protein>
<evidence type="ECO:0000256" key="1">
    <source>
        <dbReference type="ARBA" id="ARBA00022729"/>
    </source>
</evidence>
<comment type="caution">
    <text evidence="3">The sequence shown here is derived from an EMBL/GenBank/DDBJ whole genome shotgun (WGS) entry which is preliminary data.</text>
</comment>
<dbReference type="SFLD" id="SFLDG01125">
    <property type="entry name" value="C1.1:_Acid_Phosphatase_Like"/>
    <property type="match status" value="1"/>
</dbReference>
<dbReference type="Gene3D" id="3.40.50.1000">
    <property type="entry name" value="HAD superfamily/HAD-like"/>
    <property type="match status" value="1"/>
</dbReference>
<sequence>MNTFNALTIALVSALSVGCTSNQANNTNESFSAQPASQLQAQTLPALKIATWNVEHLAYPIDTGCRARTPSEIEAMKAYAKNLDADIIALQEVGSKAALQQIFSEDDWQLIMSSRADSKAYTCRQTGALSTQQKVAFAVKKAIPVLNTAPIDQLGLARAGLRYGLQITVNTQQGPTDILNVHMKSGCFVDDYLKSDSPACKTYAQQAPVLNSWVEKHETAGTPYVILGDFNHRISAPYNRLTRTLISNERSTSITTSQLLGCQARYPAPIDHIIVGGMNAQNIEASAQVHKFKNMDNKAMLSDHCAVSVSLAANAHSLSSAVLWQTTSKEYKALATTTYEQAKAAVMQLPNTARNWVAVMDVDETVLDNSAYQKQTELNSKGYTPQSWQAWVASEKATLVPGAKSFIETVYKHGGKIALVTNRNKQNDLHTWNNLKAVGLPIAVENTCLMGRSEADKNAVNSNEFINDKDLRRQQITQGKADCFSSNGQNNNWQQPQVIKFQVGDNIEDFSGVTQETANIKTLQPKLGKSLFLLPNPMYGSW</sequence>
<dbReference type="Pfam" id="PF03372">
    <property type="entry name" value="Exo_endo_phos"/>
    <property type="match status" value="1"/>
</dbReference>
<dbReference type="SUPFAM" id="SSF56784">
    <property type="entry name" value="HAD-like"/>
    <property type="match status" value="1"/>
</dbReference>
<feature type="domain" description="Endonuclease/exonuclease/phosphatase" evidence="2">
    <location>
        <begin position="50"/>
        <end position="304"/>
    </location>
</feature>
<keyword evidence="1" id="KW-0732">Signal</keyword>
<dbReference type="InterPro" id="IPR036691">
    <property type="entry name" value="Endo/exonu/phosph_ase_sf"/>
</dbReference>
<dbReference type="PANTHER" id="PTHR31284">
    <property type="entry name" value="ACID PHOSPHATASE-LIKE PROTEIN"/>
    <property type="match status" value="1"/>
</dbReference>